<feature type="transmembrane region" description="Helical" evidence="1">
    <location>
        <begin position="122"/>
        <end position="146"/>
    </location>
</feature>
<dbReference type="AlphaFoldDB" id="A0A538U4C3"/>
<proteinExistence type="predicted"/>
<protein>
    <submittedName>
        <fullName evidence="2">Uncharacterized protein</fullName>
    </submittedName>
</protein>
<dbReference type="Pfam" id="PF19853">
    <property type="entry name" value="DUF6328"/>
    <property type="match status" value="1"/>
</dbReference>
<feature type="transmembrane region" description="Helical" evidence="1">
    <location>
        <begin position="58"/>
        <end position="78"/>
    </location>
</feature>
<keyword evidence="1" id="KW-0812">Transmembrane</keyword>
<comment type="caution">
    <text evidence="2">The sequence shown here is derived from an EMBL/GenBank/DDBJ whole genome shotgun (WGS) entry which is preliminary data.</text>
</comment>
<organism evidence="2 3">
    <name type="scientific">Eiseniibacteriota bacterium</name>
    <dbReference type="NCBI Taxonomy" id="2212470"/>
    <lineage>
        <taxon>Bacteria</taxon>
        <taxon>Candidatus Eiseniibacteriota</taxon>
    </lineage>
</organism>
<dbReference type="EMBL" id="VBPA01000183">
    <property type="protein sequence ID" value="TMQ70750.1"/>
    <property type="molecule type" value="Genomic_DNA"/>
</dbReference>
<dbReference type="InterPro" id="IPR046291">
    <property type="entry name" value="DUF6328"/>
</dbReference>
<sequence length="160" mass="17659">MTREGRKETLSLVDAAEFLLEECRMVLPGMQALFGFQLIAVFSPSFSERLSAGEQRLHLIAIGLVALAVAIIMTPAAAHRQISAETMSRAFIMVATRLLLWSMLPLALGICLDFDLVGRLILGRGVLTTVLAAALFLVFVTLWFLLPRMRSVRETLALEE</sequence>
<feature type="transmembrane region" description="Helical" evidence="1">
    <location>
        <begin position="90"/>
        <end position="110"/>
    </location>
</feature>
<evidence type="ECO:0000313" key="2">
    <source>
        <dbReference type="EMBL" id="TMQ70750.1"/>
    </source>
</evidence>
<gene>
    <name evidence="2" type="ORF">E6K80_07530</name>
</gene>
<accession>A0A538U4C3</accession>
<feature type="transmembrane region" description="Helical" evidence="1">
    <location>
        <begin position="26"/>
        <end position="46"/>
    </location>
</feature>
<keyword evidence="1" id="KW-0472">Membrane</keyword>
<name>A0A538U4C3_UNCEI</name>
<keyword evidence="1" id="KW-1133">Transmembrane helix</keyword>
<reference evidence="2 3" key="1">
    <citation type="journal article" date="2019" name="Nat. Microbiol.">
        <title>Mediterranean grassland soil C-N compound turnover is dependent on rainfall and depth, and is mediated by genomically divergent microorganisms.</title>
        <authorList>
            <person name="Diamond S."/>
            <person name="Andeer P.F."/>
            <person name="Li Z."/>
            <person name="Crits-Christoph A."/>
            <person name="Burstein D."/>
            <person name="Anantharaman K."/>
            <person name="Lane K.R."/>
            <person name="Thomas B.C."/>
            <person name="Pan C."/>
            <person name="Northen T.R."/>
            <person name="Banfield J.F."/>
        </authorList>
    </citation>
    <scope>NUCLEOTIDE SEQUENCE [LARGE SCALE GENOMIC DNA]</scope>
    <source>
        <strain evidence="2">WS_10</strain>
    </source>
</reference>
<evidence type="ECO:0000313" key="3">
    <source>
        <dbReference type="Proteomes" id="UP000319836"/>
    </source>
</evidence>
<evidence type="ECO:0000256" key="1">
    <source>
        <dbReference type="SAM" id="Phobius"/>
    </source>
</evidence>
<dbReference type="Proteomes" id="UP000319836">
    <property type="component" value="Unassembled WGS sequence"/>
</dbReference>